<dbReference type="AlphaFoldDB" id="A0A370HX84"/>
<reference evidence="2 3" key="1">
    <citation type="submission" date="2018-07" db="EMBL/GenBank/DDBJ databases">
        <title>Genomic Encyclopedia of Type Strains, Phase IV (KMG-IV): sequencing the most valuable type-strain genomes for metagenomic binning, comparative biology and taxonomic classification.</title>
        <authorList>
            <person name="Goeker M."/>
        </authorList>
    </citation>
    <scope>NUCLEOTIDE SEQUENCE [LARGE SCALE GENOMIC DNA]</scope>
    <source>
        <strain evidence="2 3">DSM 44290</strain>
    </source>
</reference>
<comment type="caution">
    <text evidence="2">The sequence shown here is derived from an EMBL/GenBank/DDBJ whole genome shotgun (WGS) entry which is preliminary data.</text>
</comment>
<keyword evidence="1" id="KW-0472">Membrane</keyword>
<organism evidence="2 3">
    <name type="scientific">Nocardia pseudobrasiliensis</name>
    <dbReference type="NCBI Taxonomy" id="45979"/>
    <lineage>
        <taxon>Bacteria</taxon>
        <taxon>Bacillati</taxon>
        <taxon>Actinomycetota</taxon>
        <taxon>Actinomycetes</taxon>
        <taxon>Mycobacteriales</taxon>
        <taxon>Nocardiaceae</taxon>
        <taxon>Nocardia</taxon>
    </lineage>
</organism>
<dbReference type="EMBL" id="QQBC01000013">
    <property type="protein sequence ID" value="RDI61564.1"/>
    <property type="molecule type" value="Genomic_DNA"/>
</dbReference>
<gene>
    <name evidence="2" type="ORF">DFR76_11364</name>
</gene>
<sequence>MLLPGVGSLLGLAVVALVAFVGVLLGGIVAIL</sequence>
<dbReference type="Proteomes" id="UP000254869">
    <property type="component" value="Unassembled WGS sequence"/>
</dbReference>
<proteinExistence type="predicted"/>
<evidence type="ECO:0000313" key="3">
    <source>
        <dbReference type="Proteomes" id="UP000254869"/>
    </source>
</evidence>
<name>A0A370HX84_9NOCA</name>
<feature type="transmembrane region" description="Helical" evidence="1">
    <location>
        <begin position="6"/>
        <end position="31"/>
    </location>
</feature>
<protein>
    <submittedName>
        <fullName evidence="2">Uncharacterized protein</fullName>
    </submittedName>
</protein>
<keyword evidence="3" id="KW-1185">Reference proteome</keyword>
<dbReference type="STRING" id="1210086.GCA_001613105_05759"/>
<keyword evidence="1" id="KW-0812">Transmembrane</keyword>
<evidence type="ECO:0000256" key="1">
    <source>
        <dbReference type="SAM" id="Phobius"/>
    </source>
</evidence>
<evidence type="ECO:0000313" key="2">
    <source>
        <dbReference type="EMBL" id="RDI61564.1"/>
    </source>
</evidence>
<accession>A0A370HX84</accession>
<keyword evidence="1" id="KW-1133">Transmembrane helix</keyword>